<evidence type="ECO:0000313" key="2">
    <source>
        <dbReference type="Proteomes" id="UP000679213"/>
    </source>
</evidence>
<name>A0A8D6SUC0_9EURY</name>
<organism evidence="1 2">
    <name type="scientific">Methanocaldococcus lauensis</name>
    <dbReference type="NCBI Taxonomy" id="2546128"/>
    <lineage>
        <taxon>Archaea</taxon>
        <taxon>Methanobacteriati</taxon>
        <taxon>Methanobacteriota</taxon>
        <taxon>Methanomada group</taxon>
        <taxon>Methanococci</taxon>
        <taxon>Methanococcales</taxon>
        <taxon>Methanocaldococcaceae</taxon>
        <taxon>Methanocaldococcus</taxon>
    </lineage>
</organism>
<dbReference type="Proteomes" id="UP000679213">
    <property type="component" value="Chromosome I"/>
</dbReference>
<dbReference type="NCBIfam" id="NF033496">
    <property type="entry name" value="DUF2080_fam_acc"/>
    <property type="match status" value="1"/>
</dbReference>
<sequence>MVIHKIPCGKNITIGETMTEIFVRTVKPVGNTGHVIVPKRHIGKRVTVIVHEEDEKERKTEKQNFRW</sequence>
<dbReference type="EMBL" id="LR792632">
    <property type="protein sequence ID" value="CAB3288195.1"/>
    <property type="molecule type" value="Genomic_DNA"/>
</dbReference>
<proteinExistence type="predicted"/>
<dbReference type="Pfam" id="PF09853">
    <property type="entry name" value="DUF2080"/>
    <property type="match status" value="1"/>
</dbReference>
<dbReference type="AlphaFoldDB" id="A0A8D6SUC0"/>
<reference evidence="1 2" key="1">
    <citation type="submission" date="2020-04" db="EMBL/GenBank/DDBJ databases">
        <authorList>
            <consortium name="Genoscope - CEA"/>
            <person name="William W."/>
        </authorList>
    </citation>
    <scope>NUCLEOTIDE SEQUENCE [LARGE SCALE GENOMIC DNA]</scope>
    <source>
        <strain evidence="1 2">SG7</strain>
    </source>
</reference>
<gene>
    <name evidence="1" type="ORF">MLAUSG7_0592</name>
</gene>
<dbReference type="KEGG" id="mesg:MLAUSG7_0592"/>
<dbReference type="InterPro" id="IPR019205">
    <property type="entry name" value="DUF2080_transposon-encoded"/>
</dbReference>
<keyword evidence="2" id="KW-1185">Reference proteome</keyword>
<accession>A0A8D6SUC0</accession>
<evidence type="ECO:0008006" key="3">
    <source>
        <dbReference type="Google" id="ProtNLM"/>
    </source>
</evidence>
<protein>
    <recommendedName>
        <fullName evidence="3">Transposon-encoded protein</fullName>
    </recommendedName>
</protein>
<evidence type="ECO:0000313" key="1">
    <source>
        <dbReference type="EMBL" id="CAB3288195.1"/>
    </source>
</evidence>